<evidence type="ECO:0000313" key="3">
    <source>
        <dbReference type="Proteomes" id="UP000033203"/>
    </source>
</evidence>
<dbReference type="PATRIC" id="fig|1549858.7.peg.4034"/>
<evidence type="ECO:0000256" key="1">
    <source>
        <dbReference type="SAM" id="MobiDB-lite"/>
    </source>
</evidence>
<accession>A0A0D1KT14</accession>
<sequence length="168" mass="17191">MSILLSLLLIGAQTQAADRAGKFSLDIPADETVTAPAEPKAAIEETPKPEAPPVEAKPDTATESPPAPAEAPTPAAAAPASRAHFSLDTPIVDLLADPRAKAVLDKDMPGLSDDENLSKFQALSLRRLAPLSGGQMTAELMGKLAYDLAALGGGAPPPVSRKGLPSGR</sequence>
<organism evidence="2 3">
    <name type="scientific">Sphingomonas melonis</name>
    <dbReference type="NCBI Taxonomy" id="152682"/>
    <lineage>
        <taxon>Bacteria</taxon>
        <taxon>Pseudomonadati</taxon>
        <taxon>Pseudomonadota</taxon>
        <taxon>Alphaproteobacteria</taxon>
        <taxon>Sphingomonadales</taxon>
        <taxon>Sphingomonadaceae</taxon>
        <taxon>Sphingomonas</taxon>
    </lineage>
</organism>
<evidence type="ECO:0000313" key="2">
    <source>
        <dbReference type="EMBL" id="KIU27599.1"/>
    </source>
</evidence>
<dbReference type="Proteomes" id="UP000033203">
    <property type="component" value="Unassembled WGS sequence"/>
</dbReference>
<dbReference type="EMBL" id="JXTP01000042">
    <property type="protein sequence ID" value="KIU27599.1"/>
    <property type="molecule type" value="Genomic_DNA"/>
</dbReference>
<reference evidence="2 3" key="1">
    <citation type="submission" date="2015-01" db="EMBL/GenBank/DDBJ databases">
        <title>Genome of Sphingomonas taxi strain 30a.</title>
        <authorList>
            <person name="Eevers N."/>
            <person name="Van Hamme J."/>
            <person name="Bottos E."/>
            <person name="Weyens N."/>
            <person name="Vangronsveld J."/>
        </authorList>
    </citation>
    <scope>NUCLEOTIDE SEQUENCE [LARGE SCALE GENOMIC DNA]</scope>
    <source>
        <strain evidence="2 3">30a</strain>
    </source>
</reference>
<feature type="region of interest" description="Disordered" evidence="1">
    <location>
        <begin position="30"/>
        <end position="82"/>
    </location>
</feature>
<protein>
    <submittedName>
        <fullName evidence="2">Uncharacterized protein</fullName>
    </submittedName>
</protein>
<gene>
    <name evidence="2" type="ORF">SR41_10140</name>
</gene>
<proteinExistence type="predicted"/>
<dbReference type="AlphaFoldDB" id="A0A0D1KT14"/>
<name>A0A0D1KT14_9SPHN</name>
<feature type="compositionally biased region" description="Low complexity" evidence="1">
    <location>
        <begin position="72"/>
        <end position="81"/>
    </location>
</feature>
<comment type="caution">
    <text evidence="2">The sequence shown here is derived from an EMBL/GenBank/DDBJ whole genome shotgun (WGS) entry which is preliminary data.</text>
</comment>